<evidence type="ECO:0000256" key="5">
    <source>
        <dbReference type="ARBA" id="ARBA00023152"/>
    </source>
</evidence>
<comment type="similarity">
    <text evidence="4">Belongs to the BPG-independent phosphoglycerate mutase family. A-PGAM subfamily.</text>
</comment>
<accession>A0ABT4EI35</accession>
<evidence type="ECO:0000256" key="1">
    <source>
        <dbReference type="ARBA" id="ARBA00000370"/>
    </source>
</evidence>
<evidence type="ECO:0000259" key="7">
    <source>
        <dbReference type="Pfam" id="PF01676"/>
    </source>
</evidence>
<dbReference type="InterPro" id="IPR017850">
    <property type="entry name" value="Alkaline_phosphatase_core_sf"/>
</dbReference>
<dbReference type="PANTHER" id="PTHR31209:SF0">
    <property type="entry name" value="METALLOENZYME DOMAIN-CONTAINING PROTEIN"/>
    <property type="match status" value="1"/>
</dbReference>
<proteinExistence type="inferred from homology"/>
<protein>
    <recommendedName>
        <fullName evidence="7">Metalloenzyme domain-containing protein</fullName>
    </recommendedName>
</protein>
<evidence type="ECO:0000256" key="4">
    <source>
        <dbReference type="ARBA" id="ARBA00005524"/>
    </source>
</evidence>
<dbReference type="EMBL" id="JAMDLY010000037">
    <property type="protein sequence ID" value="MCY9533414.1"/>
    <property type="molecule type" value="Genomic_DNA"/>
</dbReference>
<dbReference type="Proteomes" id="UP001527090">
    <property type="component" value="Unassembled WGS sequence"/>
</dbReference>
<dbReference type="Gene3D" id="3.40.720.10">
    <property type="entry name" value="Alkaline Phosphatase, subunit A"/>
    <property type="match status" value="1"/>
</dbReference>
<feature type="domain" description="Metalloenzyme" evidence="7">
    <location>
        <begin position="2"/>
        <end position="73"/>
    </location>
</feature>
<dbReference type="SUPFAM" id="SSF53649">
    <property type="entry name" value="Alkaline phosphatase-like"/>
    <property type="match status" value="1"/>
</dbReference>
<evidence type="ECO:0000256" key="2">
    <source>
        <dbReference type="ARBA" id="ARBA00002315"/>
    </source>
</evidence>
<evidence type="ECO:0000313" key="8">
    <source>
        <dbReference type="EMBL" id="MCY9533414.1"/>
    </source>
</evidence>
<evidence type="ECO:0000256" key="3">
    <source>
        <dbReference type="ARBA" id="ARBA00004921"/>
    </source>
</evidence>
<keyword evidence="6" id="KW-0413">Isomerase</keyword>
<keyword evidence="5" id="KW-0324">Glycolysis</keyword>
<organism evidence="8 9">
    <name type="scientific">Paenibacillus alvei</name>
    <name type="common">Bacillus alvei</name>
    <dbReference type="NCBI Taxonomy" id="44250"/>
    <lineage>
        <taxon>Bacteria</taxon>
        <taxon>Bacillati</taxon>
        <taxon>Bacillota</taxon>
        <taxon>Bacilli</taxon>
        <taxon>Bacillales</taxon>
        <taxon>Paenibacillaceae</taxon>
        <taxon>Paenibacillus</taxon>
    </lineage>
</organism>
<evidence type="ECO:0000313" key="9">
    <source>
        <dbReference type="Proteomes" id="UP001527090"/>
    </source>
</evidence>
<reference evidence="8 9" key="1">
    <citation type="submission" date="2022-05" db="EMBL/GenBank/DDBJ databases">
        <title>Genome Sequencing of Bee-Associated Microbes.</title>
        <authorList>
            <person name="Dunlap C."/>
        </authorList>
    </citation>
    <scope>NUCLEOTIDE SEQUENCE [LARGE SCALE GENOMIC DNA]</scope>
    <source>
        <strain evidence="8 9">NRRL NRS-750</strain>
    </source>
</reference>
<dbReference type="InterPro" id="IPR004456">
    <property type="entry name" value="Pglycerate_mutase_ApgM"/>
</dbReference>
<comment type="pathway">
    <text evidence="3">Carbohydrate degradation.</text>
</comment>
<comment type="caution">
    <text evidence="8">The sequence shown here is derived from an EMBL/GenBank/DDBJ whole genome shotgun (WGS) entry which is preliminary data.</text>
</comment>
<comment type="function">
    <text evidence="2">Catalyzes the interconversion of 2-phosphoglycerate and 3-phosphoglycerate.</text>
</comment>
<dbReference type="RefSeq" id="WP_021253506.1">
    <property type="nucleotide sequence ID" value="NZ_JAMDLY010000037.1"/>
</dbReference>
<dbReference type="InterPro" id="IPR006124">
    <property type="entry name" value="Metalloenzyme"/>
</dbReference>
<gene>
    <name evidence="8" type="ORF">M5X04_29435</name>
</gene>
<keyword evidence="9" id="KW-1185">Reference proteome</keyword>
<evidence type="ECO:0000256" key="6">
    <source>
        <dbReference type="ARBA" id="ARBA00023235"/>
    </source>
</evidence>
<dbReference type="PANTHER" id="PTHR31209">
    <property type="entry name" value="COFACTOR-INDEPENDENT PHOSPHOGLYCERATE MUTASE"/>
    <property type="match status" value="1"/>
</dbReference>
<name>A0ABT4EI35_PAEAL</name>
<comment type="catalytic activity">
    <reaction evidence="1">
        <text>(2R)-2-phosphoglycerate = (2R)-3-phosphoglycerate</text>
        <dbReference type="Rhea" id="RHEA:15901"/>
        <dbReference type="ChEBI" id="CHEBI:58272"/>
        <dbReference type="ChEBI" id="CHEBI:58289"/>
        <dbReference type="EC" id="5.4.2.12"/>
    </reaction>
</comment>
<dbReference type="Pfam" id="PF01676">
    <property type="entry name" value="Metalloenzyme"/>
    <property type="match status" value="1"/>
</dbReference>
<sequence>MFDRNVGINADQLSEDVYLALAADHSTPSEVKEHTGEPVPVVIYGSSIRKDRVASYNETDCAHGALGRMSGSKFVRTLHG</sequence>